<dbReference type="PIRSF" id="PIRSF019345">
    <property type="entry name" value="ScpB"/>
    <property type="match status" value="1"/>
</dbReference>
<evidence type="ECO:0000313" key="7">
    <source>
        <dbReference type="Proteomes" id="UP000014417"/>
    </source>
</evidence>
<dbReference type="AlphaFoldDB" id="S2W0L3"/>
<protein>
    <submittedName>
        <fullName evidence="6">Segregation and condensation protein B</fullName>
    </submittedName>
</protein>
<dbReference type="InterPro" id="IPR036390">
    <property type="entry name" value="WH_DNA-bd_sf"/>
</dbReference>
<evidence type="ECO:0000256" key="4">
    <source>
        <dbReference type="ARBA" id="ARBA00023306"/>
    </source>
</evidence>
<dbReference type="OrthoDB" id="9806226at2"/>
<keyword evidence="4" id="KW-0131">Cell cycle</keyword>
<dbReference type="PATRIC" id="fig|883161.3.peg.823"/>
<accession>S2W0L3</accession>
<keyword evidence="7" id="KW-1185">Reference proteome</keyword>
<dbReference type="RefSeq" id="WP_016455663.1">
    <property type="nucleotide sequence ID" value="NZ_KE150269.1"/>
</dbReference>
<dbReference type="InterPro" id="IPR036388">
    <property type="entry name" value="WH-like_DNA-bd_sf"/>
</dbReference>
<evidence type="ECO:0000313" key="6">
    <source>
        <dbReference type="EMBL" id="EPD33288.1"/>
    </source>
</evidence>
<proteinExistence type="predicted"/>
<comment type="caution">
    <text evidence="6">The sequence shown here is derived from an EMBL/GenBank/DDBJ whole genome shotgun (WGS) entry which is preliminary data.</text>
</comment>
<evidence type="ECO:0000256" key="1">
    <source>
        <dbReference type="ARBA" id="ARBA00022490"/>
    </source>
</evidence>
<dbReference type="InterPro" id="IPR005234">
    <property type="entry name" value="ScpB_csome_segregation"/>
</dbReference>
<dbReference type="SUPFAM" id="SSF46785">
    <property type="entry name" value="Winged helix' DNA-binding domain"/>
    <property type="match status" value="2"/>
</dbReference>
<dbReference type="GO" id="GO:0051301">
    <property type="term" value="P:cell division"/>
    <property type="evidence" value="ECO:0007669"/>
    <property type="project" value="UniProtKB-KW"/>
</dbReference>
<dbReference type="Gene3D" id="1.10.10.10">
    <property type="entry name" value="Winged helix-like DNA-binding domain superfamily/Winged helix DNA-binding domain"/>
    <property type="match status" value="2"/>
</dbReference>
<sequence>MIEETELDRTPQEISGELEAILIMATEALSVEELAHAVSAEKSVVREALEALSEFYNETGRGFQLRNVAGGWRYATRPEHEEVIKTWIIEGQENKLTQASLETLAVISYMQPVSRSRVSAVRGVNVDGVVRTLIARGLVEQEGNDEQTGATMLRTTDYFLERLGLASLADLPPIAPLLPDANQLEQELAGLAGEPEENADETSGEENE</sequence>
<feature type="region of interest" description="Disordered" evidence="5">
    <location>
        <begin position="185"/>
        <end position="208"/>
    </location>
</feature>
<gene>
    <name evidence="6" type="ORF">HMPREF9306_00825</name>
</gene>
<dbReference type="PANTHER" id="PTHR34298:SF2">
    <property type="entry name" value="SEGREGATION AND CONDENSATION PROTEIN B"/>
    <property type="match status" value="1"/>
</dbReference>
<evidence type="ECO:0000256" key="2">
    <source>
        <dbReference type="ARBA" id="ARBA00022618"/>
    </source>
</evidence>
<keyword evidence="2" id="KW-0132">Cell division</keyword>
<dbReference type="Proteomes" id="UP000014417">
    <property type="component" value="Unassembled WGS sequence"/>
</dbReference>
<dbReference type="EMBL" id="AGZR01000005">
    <property type="protein sequence ID" value="EPD33288.1"/>
    <property type="molecule type" value="Genomic_DNA"/>
</dbReference>
<organism evidence="6 7">
    <name type="scientific">Propionimicrobium lymphophilum ACS-093-V-SCH5</name>
    <dbReference type="NCBI Taxonomy" id="883161"/>
    <lineage>
        <taxon>Bacteria</taxon>
        <taxon>Bacillati</taxon>
        <taxon>Actinomycetota</taxon>
        <taxon>Actinomycetes</taxon>
        <taxon>Propionibacteriales</taxon>
        <taxon>Propionibacteriaceae</taxon>
        <taxon>Propionimicrobium</taxon>
    </lineage>
</organism>
<dbReference type="HOGENOM" id="CLU_045647_5_1_11"/>
<keyword evidence="1" id="KW-0963">Cytoplasm</keyword>
<feature type="compositionally biased region" description="Acidic residues" evidence="5">
    <location>
        <begin position="194"/>
        <end position="208"/>
    </location>
</feature>
<dbReference type="STRING" id="883161.HMPREF9306_00825"/>
<name>S2W0L3_9ACTN</name>
<keyword evidence="3" id="KW-0159">Chromosome partition</keyword>
<evidence type="ECO:0000256" key="3">
    <source>
        <dbReference type="ARBA" id="ARBA00022829"/>
    </source>
</evidence>
<reference evidence="6 7" key="1">
    <citation type="submission" date="2013-04" db="EMBL/GenBank/DDBJ databases">
        <title>The Genome Sequence of Propionimicrobium lymphophilum ACS-093-V-SCH5.</title>
        <authorList>
            <consortium name="The Broad Institute Genomics Platform"/>
            <person name="Earl A."/>
            <person name="Ward D."/>
            <person name="Feldgarden M."/>
            <person name="Gevers D."/>
            <person name="Saerens B."/>
            <person name="Vaneechoutte M."/>
            <person name="Walker B."/>
            <person name="Young S."/>
            <person name="Zeng Q."/>
            <person name="Gargeya S."/>
            <person name="Fitzgerald M."/>
            <person name="Haas B."/>
            <person name="Abouelleil A."/>
            <person name="Allen A.W."/>
            <person name="Alvarado L."/>
            <person name="Arachchi H.M."/>
            <person name="Berlin A.M."/>
            <person name="Chapman S.B."/>
            <person name="Gainer-Dewar J."/>
            <person name="Goldberg J."/>
            <person name="Griggs A."/>
            <person name="Gujja S."/>
            <person name="Hansen M."/>
            <person name="Howarth C."/>
            <person name="Imamovic A."/>
            <person name="Ireland A."/>
            <person name="Larimer J."/>
            <person name="McCowan C."/>
            <person name="Murphy C."/>
            <person name="Pearson M."/>
            <person name="Poon T.W."/>
            <person name="Priest M."/>
            <person name="Roberts A."/>
            <person name="Saif S."/>
            <person name="Shea T."/>
            <person name="Sisk P."/>
            <person name="Sykes S."/>
            <person name="Wortman J."/>
            <person name="Nusbaum C."/>
            <person name="Birren B."/>
        </authorList>
    </citation>
    <scope>NUCLEOTIDE SEQUENCE [LARGE SCALE GENOMIC DNA]</scope>
    <source>
        <strain evidence="6 7">ACS-093-V-SCH5</strain>
    </source>
</reference>
<dbReference type="NCBIfam" id="TIGR00281">
    <property type="entry name" value="SMC-Scp complex subunit ScpB"/>
    <property type="match status" value="1"/>
</dbReference>
<evidence type="ECO:0000256" key="5">
    <source>
        <dbReference type="SAM" id="MobiDB-lite"/>
    </source>
</evidence>
<dbReference type="PANTHER" id="PTHR34298">
    <property type="entry name" value="SEGREGATION AND CONDENSATION PROTEIN B"/>
    <property type="match status" value="1"/>
</dbReference>
<dbReference type="Pfam" id="PF04079">
    <property type="entry name" value="SMC_ScpB"/>
    <property type="match status" value="1"/>
</dbReference>
<dbReference type="GO" id="GO:0051304">
    <property type="term" value="P:chromosome separation"/>
    <property type="evidence" value="ECO:0007669"/>
    <property type="project" value="InterPro"/>
</dbReference>